<organism evidence="1 2">
    <name type="scientific">Aureimonas phyllosphaerae</name>
    <dbReference type="NCBI Taxonomy" id="1166078"/>
    <lineage>
        <taxon>Bacteria</taxon>
        <taxon>Pseudomonadati</taxon>
        <taxon>Pseudomonadota</taxon>
        <taxon>Alphaproteobacteria</taxon>
        <taxon>Hyphomicrobiales</taxon>
        <taxon>Aurantimonadaceae</taxon>
        <taxon>Aureimonas</taxon>
    </lineage>
</organism>
<keyword evidence="2" id="KW-1185">Reference proteome</keyword>
<gene>
    <name evidence="1" type="ORF">GGR05_000249</name>
</gene>
<proteinExistence type="predicted"/>
<dbReference type="EMBL" id="JACIDO010000001">
    <property type="protein sequence ID" value="MBB3934138.1"/>
    <property type="molecule type" value="Genomic_DNA"/>
</dbReference>
<reference evidence="1 2" key="1">
    <citation type="submission" date="2020-08" db="EMBL/GenBank/DDBJ databases">
        <title>Genomic Encyclopedia of Type Strains, Phase IV (KMG-IV): sequencing the most valuable type-strain genomes for metagenomic binning, comparative biology and taxonomic classification.</title>
        <authorList>
            <person name="Goeker M."/>
        </authorList>
    </citation>
    <scope>NUCLEOTIDE SEQUENCE [LARGE SCALE GENOMIC DNA]</scope>
    <source>
        <strain evidence="1 2">DSM 25024</strain>
    </source>
</reference>
<dbReference type="Proteomes" id="UP000531216">
    <property type="component" value="Unassembled WGS sequence"/>
</dbReference>
<name>A0A7W6BSD2_9HYPH</name>
<comment type="caution">
    <text evidence="1">The sequence shown here is derived from an EMBL/GenBank/DDBJ whole genome shotgun (WGS) entry which is preliminary data.</text>
</comment>
<dbReference type="Gene3D" id="3.40.30.10">
    <property type="entry name" value="Glutaredoxin"/>
    <property type="match status" value="1"/>
</dbReference>
<dbReference type="AlphaFoldDB" id="A0A7W6BSD2"/>
<protein>
    <submittedName>
        <fullName evidence="1">Peroxiredoxin</fullName>
    </submittedName>
</protein>
<sequence>MPKIESNSVALGTKASDFSLPSLGGREIALSDFAEKGAR</sequence>
<evidence type="ECO:0000313" key="1">
    <source>
        <dbReference type="EMBL" id="MBB3934138.1"/>
    </source>
</evidence>
<accession>A0A7W6BSD2</accession>
<evidence type="ECO:0000313" key="2">
    <source>
        <dbReference type="Proteomes" id="UP000531216"/>
    </source>
</evidence>